<feature type="transmembrane region" description="Helical" evidence="1">
    <location>
        <begin position="75"/>
        <end position="96"/>
    </location>
</feature>
<reference evidence="2" key="1">
    <citation type="journal article" date="2015" name="Nature">
        <title>Complex archaea that bridge the gap between prokaryotes and eukaryotes.</title>
        <authorList>
            <person name="Spang A."/>
            <person name="Saw J.H."/>
            <person name="Jorgensen S.L."/>
            <person name="Zaremba-Niedzwiedzka K."/>
            <person name="Martijn J."/>
            <person name="Lind A.E."/>
            <person name="van Eijk R."/>
            <person name="Schleper C."/>
            <person name="Guy L."/>
            <person name="Ettema T.J."/>
        </authorList>
    </citation>
    <scope>NUCLEOTIDE SEQUENCE</scope>
</reference>
<name>A0A0F9U3A0_9ZZZZ</name>
<protein>
    <submittedName>
        <fullName evidence="2">Uncharacterized protein</fullName>
    </submittedName>
</protein>
<proteinExistence type="predicted"/>
<keyword evidence="1" id="KW-0472">Membrane</keyword>
<evidence type="ECO:0000256" key="1">
    <source>
        <dbReference type="SAM" id="Phobius"/>
    </source>
</evidence>
<evidence type="ECO:0000313" key="2">
    <source>
        <dbReference type="EMBL" id="KKN48133.1"/>
    </source>
</evidence>
<keyword evidence="1" id="KW-0812">Transmembrane</keyword>
<comment type="caution">
    <text evidence="2">The sequence shown here is derived from an EMBL/GenBank/DDBJ whole genome shotgun (WGS) entry which is preliminary data.</text>
</comment>
<dbReference type="AlphaFoldDB" id="A0A0F9U3A0"/>
<dbReference type="EMBL" id="LAZR01001236">
    <property type="protein sequence ID" value="KKN48133.1"/>
    <property type="molecule type" value="Genomic_DNA"/>
</dbReference>
<sequence>MTNFFAQRRLQDLGILAIAVILVQVLLSRWIYPLFGQTTQQLFSITPAQAVASPTIGNKIIGFLSGIVPFDLGSLGVWVSIFLGTFILLMVGYWVYEWKWVWKGKNVYQRLWAILLYGTAALYVFLLITKLGVVSVIAFPLLIGVGINYLIIAFVVSALAKRFKFLRI</sequence>
<organism evidence="2">
    <name type="scientific">marine sediment metagenome</name>
    <dbReference type="NCBI Taxonomy" id="412755"/>
    <lineage>
        <taxon>unclassified sequences</taxon>
        <taxon>metagenomes</taxon>
        <taxon>ecological metagenomes</taxon>
    </lineage>
</organism>
<feature type="transmembrane region" description="Helical" evidence="1">
    <location>
        <begin position="12"/>
        <end position="32"/>
    </location>
</feature>
<feature type="transmembrane region" description="Helical" evidence="1">
    <location>
        <begin position="134"/>
        <end position="160"/>
    </location>
</feature>
<accession>A0A0F9U3A0</accession>
<feature type="transmembrane region" description="Helical" evidence="1">
    <location>
        <begin position="108"/>
        <end position="128"/>
    </location>
</feature>
<keyword evidence="1" id="KW-1133">Transmembrane helix</keyword>
<gene>
    <name evidence="2" type="ORF">LCGC14_0655770</name>
</gene>